<protein>
    <submittedName>
        <fullName evidence="1">Uncharacterized protein</fullName>
    </submittedName>
</protein>
<gene>
    <name evidence="1" type="ORF">D2E76_16295</name>
</gene>
<accession>A0ABD7HM29</accession>
<organism evidence="1 2">
    <name type="scientific">Mycobacteroides abscessus</name>
    <dbReference type="NCBI Taxonomy" id="36809"/>
    <lineage>
        <taxon>Bacteria</taxon>
        <taxon>Bacillati</taxon>
        <taxon>Actinomycetota</taxon>
        <taxon>Actinomycetes</taxon>
        <taxon>Mycobacteriales</taxon>
        <taxon>Mycobacteriaceae</taxon>
        <taxon>Mycobacteroides</taxon>
    </lineage>
</organism>
<reference evidence="1 2" key="1">
    <citation type="submission" date="2018-08" db="EMBL/GenBank/DDBJ databases">
        <title>Linezolid Resistance in Mycobacterium abscessus: MIC Distribution and Comprehensive Investigation of Resistance Mechanisms.</title>
        <authorList>
            <person name="Ye M."/>
            <person name="Xu L."/>
            <person name="Zou Y."/>
            <person name="Li B."/>
            <person name="Guo Q."/>
            <person name="Zhang Y."/>
            <person name="Zhan M."/>
            <person name="Xu B."/>
            <person name="Yu F."/>
            <person name="Zhang Z."/>
            <person name="Chu H."/>
        </authorList>
    </citation>
    <scope>NUCLEOTIDE SEQUENCE [LARGE SCALE GENOMIC DNA]</scope>
    <source>
        <strain evidence="1 2">G143</strain>
    </source>
</reference>
<evidence type="ECO:0000313" key="2">
    <source>
        <dbReference type="Proteomes" id="UP000284557"/>
    </source>
</evidence>
<dbReference type="Proteomes" id="UP000284557">
    <property type="component" value="Unassembled WGS sequence"/>
</dbReference>
<evidence type="ECO:0000313" key="1">
    <source>
        <dbReference type="EMBL" id="RIT36812.1"/>
    </source>
</evidence>
<sequence length="87" mass="9263">MSTQIVAKCRHCGIDIAQGPSGAWVPTDRDNIMGVCRKGRIGEPLMLHEPMPAGLDGAAVVVDRDERGPTIHCPGCDGLHPSNYPCI</sequence>
<name>A0ABD7HM29_9MYCO</name>
<comment type="caution">
    <text evidence="1">The sequence shown here is derived from an EMBL/GenBank/DDBJ whole genome shotgun (WGS) entry which is preliminary data.</text>
</comment>
<proteinExistence type="predicted"/>
<dbReference type="AlphaFoldDB" id="A0ABD7HM29"/>
<dbReference type="EMBL" id="QXBN01000012">
    <property type="protein sequence ID" value="RIT36812.1"/>
    <property type="molecule type" value="Genomic_DNA"/>
</dbReference>